<evidence type="ECO:0000256" key="2">
    <source>
        <dbReference type="ARBA" id="ARBA00012587"/>
    </source>
</evidence>
<dbReference type="PANTHER" id="PTHR30124">
    <property type="entry name" value="MEMBRANE-BOUND LYTIC MUREIN TRANSGLYCOSYLASE A"/>
    <property type="match status" value="1"/>
</dbReference>
<dbReference type="PANTHER" id="PTHR30124:SF0">
    <property type="entry name" value="MEMBRANE-BOUND LYTIC MUREIN TRANSGLYCOSYLASE A"/>
    <property type="match status" value="1"/>
</dbReference>
<dbReference type="EMBL" id="BSDR01000001">
    <property type="protein sequence ID" value="GLI32620.1"/>
    <property type="molecule type" value="Genomic_DNA"/>
</dbReference>
<dbReference type="GO" id="GO:0009254">
    <property type="term" value="P:peptidoglycan turnover"/>
    <property type="evidence" value="ECO:0007669"/>
    <property type="project" value="InterPro"/>
</dbReference>
<keyword evidence="4" id="KW-0961">Cell wall biogenesis/degradation</keyword>
<evidence type="ECO:0000259" key="6">
    <source>
        <dbReference type="SMART" id="SM00925"/>
    </source>
</evidence>
<evidence type="ECO:0000313" key="7">
    <source>
        <dbReference type="EMBL" id="GLI32620.1"/>
    </source>
</evidence>
<dbReference type="Gene3D" id="2.40.40.10">
    <property type="entry name" value="RlpA-like domain"/>
    <property type="match status" value="1"/>
</dbReference>
<keyword evidence="8" id="KW-1185">Reference proteome</keyword>
<organism evidence="7 8">
    <name type="scientific">Desulforhabdus amnigena</name>
    <dbReference type="NCBI Taxonomy" id="40218"/>
    <lineage>
        <taxon>Bacteria</taxon>
        <taxon>Pseudomonadati</taxon>
        <taxon>Thermodesulfobacteriota</taxon>
        <taxon>Syntrophobacteria</taxon>
        <taxon>Syntrophobacterales</taxon>
        <taxon>Syntrophobacteraceae</taxon>
        <taxon>Desulforhabdus</taxon>
    </lineage>
</organism>
<dbReference type="CDD" id="cd14485">
    <property type="entry name" value="mltA_like_LT_A"/>
    <property type="match status" value="1"/>
</dbReference>
<evidence type="ECO:0000256" key="5">
    <source>
        <dbReference type="ARBA" id="ARBA00030918"/>
    </source>
</evidence>
<evidence type="ECO:0000256" key="4">
    <source>
        <dbReference type="ARBA" id="ARBA00023316"/>
    </source>
</evidence>
<feature type="domain" description="Lytic transglycosylase MltA" evidence="6">
    <location>
        <begin position="144"/>
        <end position="303"/>
    </location>
</feature>
<accession>A0A9W6D1S1</accession>
<dbReference type="GO" id="GO:0008933">
    <property type="term" value="F:peptidoglycan lytic transglycosylase activity"/>
    <property type="evidence" value="ECO:0007669"/>
    <property type="project" value="TreeGrafter"/>
</dbReference>
<name>A0A9W6D1S1_9BACT</name>
<comment type="caution">
    <text evidence="7">The sequence shown here is derived from an EMBL/GenBank/DDBJ whole genome shotgun (WGS) entry which is preliminary data.</text>
</comment>
<dbReference type="PIRSF" id="PIRSF019422">
    <property type="entry name" value="MltA"/>
    <property type="match status" value="1"/>
</dbReference>
<dbReference type="Pfam" id="PF03562">
    <property type="entry name" value="MltA"/>
    <property type="match status" value="1"/>
</dbReference>
<dbReference type="GO" id="GO:0009253">
    <property type="term" value="P:peptidoglycan catabolic process"/>
    <property type="evidence" value="ECO:0007669"/>
    <property type="project" value="TreeGrafter"/>
</dbReference>
<evidence type="ECO:0000256" key="1">
    <source>
        <dbReference type="ARBA" id="ARBA00001420"/>
    </source>
</evidence>
<gene>
    <name evidence="7" type="ORF">DAMNIGENAA_00530</name>
</gene>
<protein>
    <recommendedName>
        <fullName evidence="2">peptidoglycan lytic exotransglycosylase</fullName>
        <ecNumber evidence="2">4.2.2.n1</ecNumber>
    </recommendedName>
    <alternativeName>
        <fullName evidence="5">Murein hydrolase A</fullName>
    </alternativeName>
</protein>
<reference evidence="7" key="1">
    <citation type="submission" date="2022-12" db="EMBL/GenBank/DDBJ databases">
        <title>Reference genome sequencing for broad-spectrum identification of bacterial and archaeal isolates by mass spectrometry.</title>
        <authorList>
            <person name="Sekiguchi Y."/>
            <person name="Tourlousse D.M."/>
        </authorList>
    </citation>
    <scope>NUCLEOTIDE SEQUENCE</scope>
    <source>
        <strain evidence="7">ASRB1</strain>
    </source>
</reference>
<dbReference type="Proteomes" id="UP001144372">
    <property type="component" value="Unassembled WGS sequence"/>
</dbReference>
<dbReference type="InterPro" id="IPR005300">
    <property type="entry name" value="MltA_B"/>
</dbReference>
<dbReference type="InterPro" id="IPR010611">
    <property type="entry name" value="3D_dom"/>
</dbReference>
<dbReference type="Pfam" id="PF06725">
    <property type="entry name" value="3D"/>
    <property type="match status" value="1"/>
</dbReference>
<dbReference type="Gene3D" id="2.40.240.50">
    <property type="entry name" value="Barwin-like endoglucanases"/>
    <property type="match status" value="1"/>
</dbReference>
<dbReference type="SUPFAM" id="SSF50685">
    <property type="entry name" value="Barwin-like endoglucanases"/>
    <property type="match status" value="1"/>
</dbReference>
<evidence type="ECO:0000313" key="8">
    <source>
        <dbReference type="Proteomes" id="UP001144372"/>
    </source>
</evidence>
<dbReference type="InterPro" id="IPR036908">
    <property type="entry name" value="RlpA-like_sf"/>
</dbReference>
<dbReference type="GO" id="GO:0071555">
    <property type="term" value="P:cell wall organization"/>
    <property type="evidence" value="ECO:0007669"/>
    <property type="project" value="UniProtKB-KW"/>
</dbReference>
<dbReference type="EC" id="4.2.2.n1" evidence="2"/>
<dbReference type="CDD" id="cd14668">
    <property type="entry name" value="mlta_B"/>
    <property type="match status" value="1"/>
</dbReference>
<sequence>MMIENFNFILAEYMKRSILWGLFLILLLSCSQQISEKPVKSPGFEPVPITEIPNFADDLDSESLRTAIRRSLSFYSRIPGTKTFVLGEMSVTAEELKAVLLEFLQLMDSGKLNSASIAEIFDIYRSCSSESSGESLVTGYYEPVLDARIEPDNVFRYPIYGIPPDLITIDLASFNAEKFSGQRLVGRMEGNRIVPYYTRMEIDGKKKLEPYGCQLAWLSNAIDVFFLQIQGSGMLRLPGEQFRRVGYAGANGRPYKSIGKYLIEKGAMSAEELTLQSLRDYLQAHPDEQDEILWQNESYVFFRWVEDGPLGSINVPLTAGRSIATDPQFHPGGALAFLETKKPRLNTDGQVLGWEPLQRWVLNQDAGGAIKGPGRADLFCGSGETAEWTAGRLKHPGRLYFLLPKGKRVD</sequence>
<keyword evidence="3" id="KW-0456">Lyase</keyword>
<dbReference type="SMART" id="SM00925">
    <property type="entry name" value="MltA"/>
    <property type="match status" value="1"/>
</dbReference>
<evidence type="ECO:0000256" key="3">
    <source>
        <dbReference type="ARBA" id="ARBA00023239"/>
    </source>
</evidence>
<proteinExistence type="predicted"/>
<dbReference type="GO" id="GO:0019867">
    <property type="term" value="C:outer membrane"/>
    <property type="evidence" value="ECO:0007669"/>
    <property type="project" value="InterPro"/>
</dbReference>
<dbReference type="AlphaFoldDB" id="A0A9W6D1S1"/>
<comment type="catalytic activity">
    <reaction evidence="1">
        <text>Exolytic cleavage of the (1-&gt;4)-beta-glycosidic linkage between N-acetylmuramic acid (MurNAc) and N-acetylglucosamine (GlcNAc) residues in peptidoglycan, from either the reducing or the non-reducing ends of the peptidoglycan chains, with concomitant formation of a 1,6-anhydrobond in the MurNAc residue.</text>
        <dbReference type="EC" id="4.2.2.n1"/>
    </reaction>
</comment>
<dbReference type="GO" id="GO:0004553">
    <property type="term" value="F:hydrolase activity, hydrolyzing O-glycosyl compounds"/>
    <property type="evidence" value="ECO:0007669"/>
    <property type="project" value="InterPro"/>
</dbReference>
<dbReference type="InterPro" id="IPR026044">
    <property type="entry name" value="MltA"/>
</dbReference>